<evidence type="ECO:0000256" key="1">
    <source>
        <dbReference type="ARBA" id="ARBA00022737"/>
    </source>
</evidence>
<dbReference type="InterPro" id="IPR039448">
    <property type="entry name" value="Beta_helix"/>
</dbReference>
<gene>
    <name evidence="3" type="ORF">C8E97_4831</name>
</gene>
<dbReference type="GO" id="GO:0016829">
    <property type="term" value="F:lyase activity"/>
    <property type="evidence" value="ECO:0007669"/>
    <property type="project" value="UniProtKB-KW"/>
</dbReference>
<dbReference type="PANTHER" id="PTHR22990">
    <property type="entry name" value="F-BOX ONLY PROTEIN"/>
    <property type="match status" value="1"/>
</dbReference>
<dbReference type="InterPro" id="IPR051550">
    <property type="entry name" value="SCF-Subunits/Alg-Epimerases"/>
</dbReference>
<dbReference type="AlphaFoldDB" id="A0A495W397"/>
<accession>A0A495W397</accession>
<keyword evidence="1" id="KW-0677">Repeat</keyword>
<reference evidence="3 4" key="1">
    <citation type="submission" date="2018-10" db="EMBL/GenBank/DDBJ databases">
        <title>Sequencing the genomes of 1000 actinobacteria strains.</title>
        <authorList>
            <person name="Klenk H.-P."/>
        </authorList>
    </citation>
    <scope>NUCLEOTIDE SEQUENCE [LARGE SCALE GENOMIC DNA]</scope>
    <source>
        <strain evidence="3 4">DSM 43800</strain>
    </source>
</reference>
<keyword evidence="3" id="KW-0456">Lyase</keyword>
<dbReference type="Pfam" id="PF13229">
    <property type="entry name" value="Beta_helix"/>
    <property type="match status" value="2"/>
</dbReference>
<protein>
    <submittedName>
        <fullName evidence="3">Parallel beta helix pectate lyase-like protein</fullName>
    </submittedName>
</protein>
<dbReference type="EMBL" id="RBXO01000001">
    <property type="protein sequence ID" value="RKT56142.1"/>
    <property type="molecule type" value="Genomic_DNA"/>
</dbReference>
<dbReference type="InterPro" id="IPR006626">
    <property type="entry name" value="PbH1"/>
</dbReference>
<dbReference type="PANTHER" id="PTHR22990:SF15">
    <property type="entry name" value="F-BOX ONLY PROTEIN 10"/>
    <property type="match status" value="1"/>
</dbReference>
<evidence type="ECO:0000313" key="4">
    <source>
        <dbReference type="Proteomes" id="UP000282084"/>
    </source>
</evidence>
<sequence length="949" mass="97786">MAARYLVSPTARRAHRTITSALHAAAGSRRAAVIEVEPGSYPEALVVRGDVELVCRGAPGSAVVGRTGEPALEASGAVRVVGLAFTGRGGDVVVCAGGTLTVEHSTVQAFDGVSLHARAGSAVTLRDSAIAHGRALFAGAVGLVERCRFTDAADNALAAIEGADVRVVDSRFADSRIHGVRVSGSRVLVSGCELTGTGNSAIAADGAADLTVLGCRITAVHGAGISYAEQSRGLVEDVEVVDAEHGLVTASGANPVVRRGRFTGCRDTGINANSQGLGRFEDCRVVGAGNVAVFSTTGGAPDVRGCHISDGNVGIAVDHARGRFRDVVIRDLTSAAVRLLDEATGAFAGLDVERCPTGLEAIGGGGTKAEVVDSGFRDFSIAAVTVIKQSRITLRRVVGERGVVGCGVGEEGRLLAYDCRMSDMDVGGVVAFGKAVLTVRNLKVVGGGEIGLCGRDSAYLDVTDGEFADATVAGIGLTDTCSGQLVNCSVTGANGVGVMHNGLFQLDVRTALPVKRAPSTPSSDVPTTINNFYGPVFHGPVRDVQLAWNNDNVSQRQSSPFEVGVGVPGRRSEFRGLHAALRDRVGIGGPASALHRAGPGVAQSFRGTSPGHDWVLCAVPDHPPVAVAEPVWEALHVAVLVEDPLGALGLPVADEPSDGVASRVVDGRTGRVALVGGAWGDGRLVRSGDTWTWEPLPSVGSDAPGAVVPWPVRPAFLRVRALARLPWAMRGGREVSAERARLLVAALPGDDLTAALREPLRRRGANPPDAVWAPGPNRNALDAFGCSTTLADADGPVLTGEVLLALPTTAEPAIAACAELRVERPAAPGRLTWPELSRFLAVAWRTATEVLPGLVEPDPRALRWAAPPTVELSLTADRPDAVPLADVVDLASLGDRAGGPPNGLAVTVTAPARLPPADRAAHTRRALVHVLRAAGFPEVADAHVRAAAP</sequence>
<keyword evidence="4" id="KW-1185">Reference proteome</keyword>
<proteinExistence type="predicted"/>
<dbReference type="RefSeq" id="WP_211347122.1">
    <property type="nucleotide sequence ID" value="NZ_RBXO01000001.1"/>
</dbReference>
<organism evidence="3 4">
    <name type="scientific">Saccharothrix australiensis</name>
    <dbReference type="NCBI Taxonomy" id="2072"/>
    <lineage>
        <taxon>Bacteria</taxon>
        <taxon>Bacillati</taxon>
        <taxon>Actinomycetota</taxon>
        <taxon>Actinomycetes</taxon>
        <taxon>Pseudonocardiales</taxon>
        <taxon>Pseudonocardiaceae</taxon>
        <taxon>Saccharothrix</taxon>
    </lineage>
</organism>
<evidence type="ECO:0000313" key="3">
    <source>
        <dbReference type="EMBL" id="RKT56142.1"/>
    </source>
</evidence>
<dbReference type="SUPFAM" id="SSF51126">
    <property type="entry name" value="Pectin lyase-like"/>
    <property type="match status" value="2"/>
</dbReference>
<feature type="domain" description="Right handed beta helix" evidence="2">
    <location>
        <begin position="201"/>
        <end position="321"/>
    </location>
</feature>
<dbReference type="InterPro" id="IPR011050">
    <property type="entry name" value="Pectin_lyase_fold/virulence"/>
</dbReference>
<dbReference type="Gene3D" id="2.160.20.10">
    <property type="entry name" value="Single-stranded right-handed beta-helix, Pectin lyase-like"/>
    <property type="match status" value="1"/>
</dbReference>
<dbReference type="SMART" id="SM00710">
    <property type="entry name" value="PbH1"/>
    <property type="match status" value="8"/>
</dbReference>
<dbReference type="InterPro" id="IPR012334">
    <property type="entry name" value="Pectin_lyas_fold"/>
</dbReference>
<evidence type="ECO:0000259" key="2">
    <source>
        <dbReference type="Pfam" id="PF13229"/>
    </source>
</evidence>
<name>A0A495W397_9PSEU</name>
<comment type="caution">
    <text evidence="3">The sequence shown here is derived from an EMBL/GenBank/DDBJ whole genome shotgun (WGS) entry which is preliminary data.</text>
</comment>
<feature type="domain" description="Right handed beta helix" evidence="2">
    <location>
        <begin position="367"/>
        <end position="501"/>
    </location>
</feature>
<dbReference type="Proteomes" id="UP000282084">
    <property type="component" value="Unassembled WGS sequence"/>
</dbReference>